<feature type="domain" description="HAT C-terminal dimerisation" evidence="6">
    <location>
        <begin position="602"/>
        <end position="663"/>
    </location>
</feature>
<keyword evidence="5" id="KW-0539">Nucleus</keyword>
<comment type="subcellular location">
    <subcellularLocation>
        <location evidence="1">Nucleus</location>
    </subcellularLocation>
</comment>
<dbReference type="InterPro" id="IPR052035">
    <property type="entry name" value="ZnF_BED_domain_contain"/>
</dbReference>
<feature type="domain" description="HAT C-terminal dimerisation" evidence="6">
    <location>
        <begin position="857"/>
        <end position="940"/>
    </location>
</feature>
<keyword evidence="2" id="KW-0479">Metal-binding</keyword>
<dbReference type="PANTHER" id="PTHR46481">
    <property type="entry name" value="ZINC FINGER BED DOMAIN-CONTAINING PROTEIN 4"/>
    <property type="match status" value="1"/>
</dbReference>
<evidence type="ECO:0000256" key="3">
    <source>
        <dbReference type="ARBA" id="ARBA00022771"/>
    </source>
</evidence>
<evidence type="ECO:0000259" key="6">
    <source>
        <dbReference type="Pfam" id="PF05699"/>
    </source>
</evidence>
<gene>
    <name evidence="7" type="ORF">O9K51_09795</name>
</gene>
<evidence type="ECO:0000256" key="1">
    <source>
        <dbReference type="ARBA" id="ARBA00004123"/>
    </source>
</evidence>
<proteinExistence type="predicted"/>
<dbReference type="Pfam" id="PF05699">
    <property type="entry name" value="Dimer_Tnp_hAT"/>
    <property type="match status" value="2"/>
</dbReference>
<dbReference type="EMBL" id="JAQHRD010000011">
    <property type="protein sequence ID" value="KAJ6437588.1"/>
    <property type="molecule type" value="Genomic_DNA"/>
</dbReference>
<reference evidence="7" key="1">
    <citation type="submission" date="2023-01" db="EMBL/GenBank/DDBJ databases">
        <title>The growth and conidiation of Purpureocillium lavendulum are regulated by nitrogen source and histone H3K14 acetylation.</title>
        <authorList>
            <person name="Tang P."/>
            <person name="Han J."/>
            <person name="Zhang C."/>
            <person name="Tang P."/>
            <person name="Qi F."/>
            <person name="Zhang K."/>
            <person name="Liang L."/>
        </authorList>
    </citation>
    <scope>NUCLEOTIDE SEQUENCE</scope>
    <source>
        <strain evidence="7">YMF1.00683</strain>
    </source>
</reference>
<evidence type="ECO:0000313" key="7">
    <source>
        <dbReference type="EMBL" id="KAJ6437588.1"/>
    </source>
</evidence>
<dbReference type="InterPro" id="IPR012337">
    <property type="entry name" value="RNaseH-like_sf"/>
</dbReference>
<dbReference type="SUPFAM" id="SSF53098">
    <property type="entry name" value="Ribonuclease H-like"/>
    <property type="match status" value="2"/>
</dbReference>
<dbReference type="PANTHER" id="PTHR46481:SF10">
    <property type="entry name" value="ZINC FINGER BED DOMAIN-CONTAINING PROTEIN 39"/>
    <property type="match status" value="1"/>
</dbReference>
<evidence type="ECO:0000313" key="8">
    <source>
        <dbReference type="Proteomes" id="UP001163105"/>
    </source>
</evidence>
<keyword evidence="8" id="KW-1185">Reference proteome</keyword>
<keyword evidence="3" id="KW-0863">Zinc-finger</keyword>
<sequence length="957" mass="109952">MLRADPTNPRDQSLLSNLHTLFDPKMNQLLLLDWLTYHNLPFNLVNSERFKRLLLYNNPSLREGQIPSDNTLVSLLTSEYNRALGPVHALLERARSMIHFTFDGWTSRQKVSFLGINAHFIDRDWKQWRLLLALPALRKRHTGAALADEVADTICAFDVQERIGYCTLDNATNNDTAMEALAAEFDFDWVERRIRCAPHFLNLAVRAMMYGTKRDNFDELLAHWGDKDFISDEEDQKQLSEAINELAADEDFSEQSADDNDEYCEVETVAEESQGQFPIPKVINAEELDKYRKFGPFGKLHNIGVAFRMSSQLVEDFHEAQRQATPAEPVLSWVQNGCTRWQSDEAMASRALLKRSALNRMISIIEERWIHQGGKEQDKPTILTERLSIEEWKVVSALQKILQPFKVASKQLQGEGIPGKRSTSGGFDEYFQVVEMLLDHLELAVQGVIIEEDDDKVMREVRLFDGMDAKTRRLLKIYIKLGWKKLNDYYGKLTSTAYVAAVVFHPCKKWRTLEQLWNQLPSRQTSEWKRAYERSLTKAWEERYKNMGLEDAGHGCLAGGSQGSLDYIERRLAFSRSMAGSAPQGRPNQRPKQPAVLPAQDELDQYLSEPPVDNMAYKADPIAWWRDVGVVRFPRLSHMAVDFLTIPSSSAETERDFSSCGRMPVLHVATKRETASALDTYTKSHFEDLSADFLSPDDWARLRIIEKILQPFWRATLATQGDHATLDKVLFTMDVLIRCFDEALVLYKSDSELSSRIQRGWEVFDKYYSKTETSPYYAAALILHPSYRTTYIQANWKKKWQKPAFKQVKGLWLAYREAMDDSLSPHVLDDEEDKDLDAFDRISRNLQNCTRPSSQDEYEDYISCDPYDITPTTALPWWLQEQQRKRWPKLSQMAIDILSMPAMSDEPERVFSGARRTISWERAQLNAAQVEKGECLKHWLKGGLLEGAEAGGSPDLG</sequence>
<accession>A0AB34FEE3</accession>
<dbReference type="InterPro" id="IPR008906">
    <property type="entry name" value="HATC_C_dom"/>
</dbReference>
<evidence type="ECO:0000256" key="2">
    <source>
        <dbReference type="ARBA" id="ARBA00022723"/>
    </source>
</evidence>
<protein>
    <submittedName>
        <fullName evidence="7">Pre-mRNA splicing factor</fullName>
    </submittedName>
</protein>
<evidence type="ECO:0000256" key="4">
    <source>
        <dbReference type="ARBA" id="ARBA00022833"/>
    </source>
</evidence>
<dbReference type="AlphaFoldDB" id="A0AB34FEE3"/>
<organism evidence="7 8">
    <name type="scientific">Purpureocillium lavendulum</name>
    <dbReference type="NCBI Taxonomy" id="1247861"/>
    <lineage>
        <taxon>Eukaryota</taxon>
        <taxon>Fungi</taxon>
        <taxon>Dikarya</taxon>
        <taxon>Ascomycota</taxon>
        <taxon>Pezizomycotina</taxon>
        <taxon>Sordariomycetes</taxon>
        <taxon>Hypocreomycetidae</taxon>
        <taxon>Hypocreales</taxon>
        <taxon>Ophiocordycipitaceae</taxon>
        <taxon>Purpureocillium</taxon>
    </lineage>
</organism>
<dbReference type="GO" id="GO:0046983">
    <property type="term" value="F:protein dimerization activity"/>
    <property type="evidence" value="ECO:0007669"/>
    <property type="project" value="InterPro"/>
</dbReference>
<keyword evidence="4" id="KW-0862">Zinc</keyword>
<dbReference type="GO" id="GO:0008270">
    <property type="term" value="F:zinc ion binding"/>
    <property type="evidence" value="ECO:0007669"/>
    <property type="project" value="UniProtKB-KW"/>
</dbReference>
<name>A0AB34FEE3_9HYPO</name>
<dbReference type="GO" id="GO:0005634">
    <property type="term" value="C:nucleus"/>
    <property type="evidence" value="ECO:0007669"/>
    <property type="project" value="UniProtKB-SubCell"/>
</dbReference>
<evidence type="ECO:0000256" key="5">
    <source>
        <dbReference type="ARBA" id="ARBA00023242"/>
    </source>
</evidence>
<comment type="caution">
    <text evidence="7">The sequence shown here is derived from an EMBL/GenBank/DDBJ whole genome shotgun (WGS) entry which is preliminary data.</text>
</comment>
<dbReference type="Proteomes" id="UP001163105">
    <property type="component" value="Unassembled WGS sequence"/>
</dbReference>